<comment type="caution">
    <text evidence="2">The sequence shown here is derived from an EMBL/GenBank/DDBJ whole genome shotgun (WGS) entry which is preliminary data.</text>
</comment>
<feature type="region of interest" description="Disordered" evidence="1">
    <location>
        <begin position="153"/>
        <end position="199"/>
    </location>
</feature>
<feature type="region of interest" description="Disordered" evidence="1">
    <location>
        <begin position="222"/>
        <end position="273"/>
    </location>
</feature>
<dbReference type="EMBL" id="JAKWFO010000008">
    <property type="protein sequence ID" value="KAI9633736.1"/>
    <property type="molecule type" value="Genomic_DNA"/>
</dbReference>
<accession>A0AA38LUE0</accession>
<dbReference type="Proteomes" id="UP001164286">
    <property type="component" value="Unassembled WGS sequence"/>
</dbReference>
<feature type="region of interest" description="Disordered" evidence="1">
    <location>
        <begin position="307"/>
        <end position="352"/>
    </location>
</feature>
<feature type="compositionally biased region" description="Basic and acidic residues" evidence="1">
    <location>
        <begin position="188"/>
        <end position="199"/>
    </location>
</feature>
<reference evidence="2" key="1">
    <citation type="journal article" date="2022" name="G3 (Bethesda)">
        <title>High quality genome of the basidiomycete yeast Dioszegia hungarica PDD-24b-2 isolated from cloud water.</title>
        <authorList>
            <person name="Jarrige D."/>
            <person name="Haridas S."/>
            <person name="Bleykasten-Grosshans C."/>
            <person name="Joly M."/>
            <person name="Nadalig T."/>
            <person name="Sancelme M."/>
            <person name="Vuilleumier S."/>
            <person name="Grigoriev I.V."/>
            <person name="Amato P."/>
            <person name="Bringel F."/>
        </authorList>
    </citation>
    <scope>NUCLEOTIDE SEQUENCE</scope>
    <source>
        <strain evidence="2">PDD-24b-2</strain>
    </source>
</reference>
<evidence type="ECO:0000256" key="1">
    <source>
        <dbReference type="SAM" id="MobiDB-lite"/>
    </source>
</evidence>
<protein>
    <submittedName>
        <fullName evidence="2">Uncharacterized protein</fullName>
    </submittedName>
</protein>
<organism evidence="2 3">
    <name type="scientific">Dioszegia hungarica</name>
    <dbReference type="NCBI Taxonomy" id="4972"/>
    <lineage>
        <taxon>Eukaryota</taxon>
        <taxon>Fungi</taxon>
        <taxon>Dikarya</taxon>
        <taxon>Basidiomycota</taxon>
        <taxon>Agaricomycotina</taxon>
        <taxon>Tremellomycetes</taxon>
        <taxon>Tremellales</taxon>
        <taxon>Bulleribasidiaceae</taxon>
        <taxon>Dioszegia</taxon>
    </lineage>
</organism>
<evidence type="ECO:0000313" key="3">
    <source>
        <dbReference type="Proteomes" id="UP001164286"/>
    </source>
</evidence>
<sequence length="532" mass="57549">MPARKVGTITEEDGFKRACRAYDYVLDRTKELKGDILVFYSPGCDDVHFIPADNWREVRSQLTYLDFGSVSAALGRTRSRVDGYRDVGTILRALERREPAVVAYHPPYLNTSVRPTPLSRTLARISARSADQVTSAIVAPGRDQTMADAFASMFGRPSPLAPNEDAERPGSRQARRRVLRRGSQTCSDESHGNGERRRPLVSDDLALRLEAVRLEISHFLQDGGGKQVSGSPEVEREVADERDAAKREVAERDGAERGQAETGAVEREAAEKEAAERRAVRAAAAMMAATRRNRRPRVDPILTVGDHHPGIAPQASAPVVGYSLEPPPKADSPVAPTQSSDSPPGADGLNDRNRAFLASIPTVKPGSIPSPPSDTSPVVQTAGATTVTTYPSSAAIQTLIPTAETSANPLTRVTSYVKTAALVTGPAPEYTDKARHDHPVPAGRIPSLVHAWKHIWQPIVSSPALPIAARRTQRTIAQVEETSPVGTPSYSSTAQLGIQVWTRNVHDALGNRTGFARYLPEVYPESEDGDDP</sequence>
<keyword evidence="3" id="KW-1185">Reference proteome</keyword>
<evidence type="ECO:0000313" key="2">
    <source>
        <dbReference type="EMBL" id="KAI9633736.1"/>
    </source>
</evidence>
<name>A0AA38LUE0_9TREE</name>
<proteinExistence type="predicted"/>
<feature type="compositionally biased region" description="Basic and acidic residues" evidence="1">
    <location>
        <begin position="233"/>
        <end position="273"/>
    </location>
</feature>
<dbReference type="RefSeq" id="XP_052943513.1">
    <property type="nucleotide sequence ID" value="XM_053090079.1"/>
</dbReference>
<gene>
    <name evidence="2" type="ORF">MKK02DRAFT_38393</name>
</gene>
<dbReference type="GeneID" id="77729284"/>
<dbReference type="AlphaFoldDB" id="A0AA38LUE0"/>